<dbReference type="AlphaFoldDB" id="A0A284RTE6"/>
<dbReference type="InterPro" id="IPR032675">
    <property type="entry name" value="LRR_dom_sf"/>
</dbReference>
<keyword evidence="3" id="KW-1185">Reference proteome</keyword>
<gene>
    <name evidence="2" type="ORF">ARMOST_15379</name>
</gene>
<dbReference type="SUPFAM" id="SSF52047">
    <property type="entry name" value="RNI-like"/>
    <property type="match status" value="1"/>
</dbReference>
<protein>
    <recommendedName>
        <fullName evidence="1">F-box domain-containing protein</fullName>
    </recommendedName>
</protein>
<sequence length="467" mass="52463">MSNDNLISRLNDDVLLEIFLYLCAEKPQNAYPKYPYPALQLSLVCSRWRAVSLCSYRLWTNITVFISTPAPPDGNPGADEVARHAMVQEEITNLYVQRSQSRPISIFVCRSTKSPPKHPPPEWIFPISDRLISLLCQATGGWKEINVLSMWHGRDLCRLFDMGAQCLKVMGTVTLPGYSSLYETSVLASAPNLRNFYVHGHDSCYSIGTGLLHSDFPFDKIRSLAINGSSTRGGIEGGNILVIRRALERFPNIEDVILSLPYVDPHADGLLPALSLSSLTSLTLWVDYTCQGKVKYYLSNLSLPCLRSFTLKYVDNIIQYPFPAESVTDVLGTCSQSLRSFSLEKVPIRTSGLIDILSVVPGLTRLELRDPVLGSFIPYCPVSQTLATYIEANPMFLPDLEAVEFIWQREDTGRKLENALMEMVETRRAYGKLKEVIIGRLNPYEELSVDTNRRLAALKWQDWPGVV</sequence>
<dbReference type="Gene3D" id="3.80.10.10">
    <property type="entry name" value="Ribonuclease Inhibitor"/>
    <property type="match status" value="1"/>
</dbReference>
<evidence type="ECO:0000259" key="1">
    <source>
        <dbReference type="Pfam" id="PF12937"/>
    </source>
</evidence>
<dbReference type="Gene3D" id="1.20.1280.50">
    <property type="match status" value="1"/>
</dbReference>
<evidence type="ECO:0000313" key="2">
    <source>
        <dbReference type="EMBL" id="SJL11965.1"/>
    </source>
</evidence>
<evidence type="ECO:0000313" key="3">
    <source>
        <dbReference type="Proteomes" id="UP000219338"/>
    </source>
</evidence>
<dbReference type="InterPro" id="IPR001810">
    <property type="entry name" value="F-box_dom"/>
</dbReference>
<dbReference type="OrthoDB" id="2864680at2759"/>
<dbReference type="Proteomes" id="UP000219338">
    <property type="component" value="Unassembled WGS sequence"/>
</dbReference>
<organism evidence="2 3">
    <name type="scientific">Armillaria ostoyae</name>
    <name type="common">Armillaria root rot fungus</name>
    <dbReference type="NCBI Taxonomy" id="47428"/>
    <lineage>
        <taxon>Eukaryota</taxon>
        <taxon>Fungi</taxon>
        <taxon>Dikarya</taxon>
        <taxon>Basidiomycota</taxon>
        <taxon>Agaricomycotina</taxon>
        <taxon>Agaricomycetes</taxon>
        <taxon>Agaricomycetidae</taxon>
        <taxon>Agaricales</taxon>
        <taxon>Marasmiineae</taxon>
        <taxon>Physalacriaceae</taxon>
        <taxon>Armillaria</taxon>
    </lineage>
</organism>
<accession>A0A284RTE6</accession>
<feature type="domain" description="F-box" evidence="1">
    <location>
        <begin position="12"/>
        <end position="63"/>
    </location>
</feature>
<dbReference type="Pfam" id="PF12937">
    <property type="entry name" value="F-box-like"/>
    <property type="match status" value="1"/>
</dbReference>
<proteinExistence type="predicted"/>
<name>A0A284RTE6_ARMOS</name>
<reference evidence="3" key="1">
    <citation type="journal article" date="2017" name="Nat. Ecol. Evol.">
        <title>Genome expansion and lineage-specific genetic innovations in the forest pathogenic fungi Armillaria.</title>
        <authorList>
            <person name="Sipos G."/>
            <person name="Prasanna A.N."/>
            <person name="Walter M.C."/>
            <person name="O'Connor E."/>
            <person name="Balint B."/>
            <person name="Krizsan K."/>
            <person name="Kiss B."/>
            <person name="Hess J."/>
            <person name="Varga T."/>
            <person name="Slot J."/>
            <person name="Riley R."/>
            <person name="Boka B."/>
            <person name="Rigling D."/>
            <person name="Barry K."/>
            <person name="Lee J."/>
            <person name="Mihaltcheva S."/>
            <person name="LaButti K."/>
            <person name="Lipzen A."/>
            <person name="Waldron R."/>
            <person name="Moloney N.M."/>
            <person name="Sperisen C."/>
            <person name="Kredics L."/>
            <person name="Vagvoelgyi C."/>
            <person name="Patrignani A."/>
            <person name="Fitzpatrick D."/>
            <person name="Nagy I."/>
            <person name="Doyle S."/>
            <person name="Anderson J.B."/>
            <person name="Grigoriev I.V."/>
            <person name="Gueldener U."/>
            <person name="Muensterkoetter M."/>
            <person name="Nagy L.G."/>
        </authorList>
    </citation>
    <scope>NUCLEOTIDE SEQUENCE [LARGE SCALE GENOMIC DNA]</scope>
    <source>
        <strain evidence="3">C18/9</strain>
    </source>
</reference>
<dbReference type="EMBL" id="FUEG01000015">
    <property type="protein sequence ID" value="SJL11965.1"/>
    <property type="molecule type" value="Genomic_DNA"/>
</dbReference>